<name>A0ABW2LWH4_9FLAO</name>
<dbReference type="Proteomes" id="UP001596550">
    <property type="component" value="Unassembled WGS sequence"/>
</dbReference>
<dbReference type="RefSeq" id="WP_378177225.1">
    <property type="nucleotide sequence ID" value="NZ_JBHTCR010000003.1"/>
</dbReference>
<protein>
    <submittedName>
        <fullName evidence="2">NTF2 fold immunity protein</fullName>
    </submittedName>
</protein>
<dbReference type="Pfam" id="PF15631">
    <property type="entry name" value="Imm-NTF2-2"/>
    <property type="match status" value="1"/>
</dbReference>
<evidence type="ECO:0000313" key="2">
    <source>
        <dbReference type="EMBL" id="MFC7346878.1"/>
    </source>
</evidence>
<proteinExistence type="predicted"/>
<sequence length="135" mass="15292">MKTSLGLLLMIPILSCTKRDKQEINISKMNNSVVFKENRNIENAQSKLKSALLENEILTEKVIPDSKTAVNVAEIIVFKIYGEENIIKQRPYNINYFEDYYIINGTMPKDLAIGGTFLIIISSKDGKIIKLTHGE</sequence>
<dbReference type="InterPro" id="IPR028921">
    <property type="entry name" value="NTF2_fold_dom"/>
</dbReference>
<feature type="domain" description="NTF2 fold" evidence="1">
    <location>
        <begin position="68"/>
        <end position="134"/>
    </location>
</feature>
<comment type="caution">
    <text evidence="2">The sequence shown here is derived from an EMBL/GenBank/DDBJ whole genome shotgun (WGS) entry which is preliminary data.</text>
</comment>
<evidence type="ECO:0000259" key="1">
    <source>
        <dbReference type="Pfam" id="PF15631"/>
    </source>
</evidence>
<dbReference type="EMBL" id="JBHTCR010000003">
    <property type="protein sequence ID" value="MFC7346878.1"/>
    <property type="molecule type" value="Genomic_DNA"/>
</dbReference>
<keyword evidence="3" id="KW-1185">Reference proteome</keyword>
<organism evidence="2 3">
    <name type="scientific">Chryseobacterium zhengzhouense</name>
    <dbReference type="NCBI Taxonomy" id="1636086"/>
    <lineage>
        <taxon>Bacteria</taxon>
        <taxon>Pseudomonadati</taxon>
        <taxon>Bacteroidota</taxon>
        <taxon>Flavobacteriia</taxon>
        <taxon>Flavobacteriales</taxon>
        <taxon>Weeksellaceae</taxon>
        <taxon>Chryseobacterium group</taxon>
        <taxon>Chryseobacterium</taxon>
    </lineage>
</organism>
<gene>
    <name evidence="2" type="ORF">ACFQO9_09145</name>
</gene>
<accession>A0ABW2LWH4</accession>
<reference evidence="3" key="1">
    <citation type="journal article" date="2019" name="Int. J. Syst. Evol. Microbiol.">
        <title>The Global Catalogue of Microorganisms (GCM) 10K type strain sequencing project: providing services to taxonomists for standard genome sequencing and annotation.</title>
        <authorList>
            <consortium name="The Broad Institute Genomics Platform"/>
            <consortium name="The Broad Institute Genome Sequencing Center for Infectious Disease"/>
            <person name="Wu L."/>
            <person name="Ma J."/>
        </authorList>
    </citation>
    <scope>NUCLEOTIDE SEQUENCE [LARGE SCALE GENOMIC DNA]</scope>
    <source>
        <strain evidence="3">CCUG 54781</strain>
    </source>
</reference>
<evidence type="ECO:0000313" key="3">
    <source>
        <dbReference type="Proteomes" id="UP001596550"/>
    </source>
</evidence>